<dbReference type="Proteomes" id="UP001500635">
    <property type="component" value="Unassembled WGS sequence"/>
</dbReference>
<reference evidence="8" key="1">
    <citation type="journal article" date="2019" name="Int. J. Syst. Evol. Microbiol.">
        <title>The Global Catalogue of Microorganisms (GCM) 10K type strain sequencing project: providing services to taxonomists for standard genome sequencing and annotation.</title>
        <authorList>
            <consortium name="The Broad Institute Genomics Platform"/>
            <consortium name="The Broad Institute Genome Sequencing Center for Infectious Disease"/>
            <person name="Wu L."/>
            <person name="Ma J."/>
        </authorList>
    </citation>
    <scope>NUCLEOTIDE SEQUENCE [LARGE SCALE GENOMIC DNA]</scope>
    <source>
        <strain evidence="8">JCM 17688</strain>
    </source>
</reference>
<dbReference type="EMBL" id="BAABFR010000031">
    <property type="protein sequence ID" value="GAA4393076.1"/>
    <property type="molecule type" value="Genomic_DNA"/>
</dbReference>
<evidence type="ECO:0000256" key="5">
    <source>
        <dbReference type="ARBA" id="ARBA00023014"/>
    </source>
</evidence>
<dbReference type="PANTHER" id="PTHR21266:SF60">
    <property type="entry name" value="3-KETOSTEROID-9-ALPHA-MONOOXYGENASE, OXYGENASE COMPONENT"/>
    <property type="match status" value="1"/>
</dbReference>
<dbReference type="Gene3D" id="3.90.380.10">
    <property type="entry name" value="Naphthalene 1,2-dioxygenase Alpha Subunit, Chain A, domain 1"/>
    <property type="match status" value="1"/>
</dbReference>
<evidence type="ECO:0000256" key="3">
    <source>
        <dbReference type="ARBA" id="ARBA00023002"/>
    </source>
</evidence>
<accession>A0ABP8JMH1</accession>
<keyword evidence="4" id="KW-0408">Iron</keyword>
<dbReference type="InterPro" id="IPR050584">
    <property type="entry name" value="Cholesterol_7-desaturase"/>
</dbReference>
<name>A0ABP8JMH1_9ACTN</name>
<keyword evidence="7" id="KW-0223">Dioxygenase</keyword>
<comment type="caution">
    <text evidence="7">The sequence shown here is derived from an EMBL/GenBank/DDBJ whole genome shotgun (WGS) entry which is preliminary data.</text>
</comment>
<evidence type="ECO:0000256" key="2">
    <source>
        <dbReference type="ARBA" id="ARBA00022723"/>
    </source>
</evidence>
<evidence type="ECO:0000256" key="4">
    <source>
        <dbReference type="ARBA" id="ARBA00023004"/>
    </source>
</evidence>
<keyword evidence="8" id="KW-1185">Reference proteome</keyword>
<keyword evidence="2" id="KW-0479">Metal-binding</keyword>
<dbReference type="InterPro" id="IPR017941">
    <property type="entry name" value="Rieske_2Fe-2S"/>
</dbReference>
<dbReference type="InterPro" id="IPR036922">
    <property type="entry name" value="Rieske_2Fe-2S_sf"/>
</dbReference>
<dbReference type="Pfam" id="PF00355">
    <property type="entry name" value="Rieske"/>
    <property type="match status" value="1"/>
</dbReference>
<evidence type="ECO:0000256" key="1">
    <source>
        <dbReference type="ARBA" id="ARBA00022714"/>
    </source>
</evidence>
<dbReference type="PANTHER" id="PTHR21266">
    <property type="entry name" value="IRON-SULFUR DOMAIN CONTAINING PROTEIN"/>
    <property type="match status" value="1"/>
</dbReference>
<keyword evidence="1" id="KW-0001">2Fe-2S</keyword>
<gene>
    <name evidence="7" type="ORF">GCM10023147_23490</name>
</gene>
<proteinExistence type="predicted"/>
<keyword evidence="5" id="KW-0411">Iron-sulfur</keyword>
<evidence type="ECO:0000313" key="7">
    <source>
        <dbReference type="EMBL" id="GAA4393076.1"/>
    </source>
</evidence>
<protein>
    <submittedName>
        <fullName evidence="7">Aromatic ring-hydroxylating dioxygenase subunit alpha</fullName>
    </submittedName>
</protein>
<dbReference type="InterPro" id="IPR044043">
    <property type="entry name" value="VanA_C_cat"/>
</dbReference>
<evidence type="ECO:0000313" key="8">
    <source>
        <dbReference type="Proteomes" id="UP001500635"/>
    </source>
</evidence>
<dbReference type="RefSeq" id="WP_344995540.1">
    <property type="nucleotide sequence ID" value="NZ_BAABFR010000031.1"/>
</dbReference>
<keyword evidence="3" id="KW-0560">Oxidoreductase</keyword>
<dbReference type="SUPFAM" id="SSF50022">
    <property type="entry name" value="ISP domain"/>
    <property type="match status" value="1"/>
</dbReference>
<evidence type="ECO:0000259" key="6">
    <source>
        <dbReference type="PROSITE" id="PS51296"/>
    </source>
</evidence>
<feature type="domain" description="Rieske" evidence="6">
    <location>
        <begin position="10"/>
        <end position="112"/>
    </location>
</feature>
<dbReference type="SUPFAM" id="SSF55961">
    <property type="entry name" value="Bet v1-like"/>
    <property type="match status" value="1"/>
</dbReference>
<sequence>MIANYPLNTWYVAAFGDELGADGVVARRLLGTHVVLYRRSNGTVVALEDRCVHRAYPLSRGHRDGDLLVCGYHGCVYDGEGRLLRVPSQEYAPSNAAVRAYPVREDGAFVWIWLGDARAADLRPVPNSPWNLDAGYADTRETFRVEANYLLLHEHYLDLTNVFLMYPEAAPPGIEALPQLDEVHVSELSVAYARTLPRATLAEWEAEATGLPAETSCDRVEEGAFVSPGLHAQRYVIIPVEGERAYRLVRLQGFTPETDTATHVFLQLARDYETRRGIVADYLRAMFHRMAARDVEVLEAVQSRLDDDLLPRRDVNVKADRAAVRARRIAQSMVEEEAGLPVFD</sequence>
<dbReference type="PROSITE" id="PS51296">
    <property type="entry name" value="RIESKE"/>
    <property type="match status" value="1"/>
</dbReference>
<dbReference type="Gene3D" id="2.102.10.10">
    <property type="entry name" value="Rieske [2Fe-2S] iron-sulphur domain"/>
    <property type="match status" value="1"/>
</dbReference>
<organism evidence="7 8">
    <name type="scientific">Tsukamurella soli</name>
    <dbReference type="NCBI Taxonomy" id="644556"/>
    <lineage>
        <taxon>Bacteria</taxon>
        <taxon>Bacillati</taxon>
        <taxon>Actinomycetota</taxon>
        <taxon>Actinomycetes</taxon>
        <taxon>Mycobacteriales</taxon>
        <taxon>Tsukamurellaceae</taxon>
        <taxon>Tsukamurella</taxon>
    </lineage>
</organism>
<dbReference type="GO" id="GO:0051213">
    <property type="term" value="F:dioxygenase activity"/>
    <property type="evidence" value="ECO:0007669"/>
    <property type="project" value="UniProtKB-KW"/>
</dbReference>
<dbReference type="Pfam" id="PF19112">
    <property type="entry name" value="VanA_C"/>
    <property type="match status" value="1"/>
</dbReference>